<dbReference type="HOGENOM" id="CLU_060296_2_0_4"/>
<keyword evidence="15" id="KW-0418">Kinase</keyword>
<evidence type="ECO:0000313" key="16">
    <source>
        <dbReference type="Proteomes" id="UP000001235"/>
    </source>
</evidence>
<evidence type="ECO:0000256" key="9">
    <source>
        <dbReference type="ARBA" id="ARBA00023136"/>
    </source>
</evidence>
<dbReference type="InterPro" id="IPR003824">
    <property type="entry name" value="UppP"/>
</dbReference>
<evidence type="ECO:0000256" key="6">
    <source>
        <dbReference type="ARBA" id="ARBA00022692"/>
    </source>
</evidence>
<protein>
    <recommendedName>
        <fullName evidence="4 14">Undecaprenyl-diphosphatase</fullName>
        <ecNumber evidence="3 14">3.6.1.27</ecNumber>
    </recommendedName>
    <alternativeName>
        <fullName evidence="12 14">Bacitracin resistance protein</fullName>
    </alternativeName>
    <alternativeName>
        <fullName evidence="11 14">Undecaprenyl pyrophosphate phosphatase</fullName>
    </alternativeName>
</protein>
<keyword evidence="14" id="KW-0133">Cell shape</keyword>
<evidence type="ECO:0000256" key="1">
    <source>
        <dbReference type="ARBA" id="ARBA00004651"/>
    </source>
</evidence>
<dbReference type="EC" id="3.6.1.27" evidence="3 14"/>
<evidence type="ECO:0000256" key="3">
    <source>
        <dbReference type="ARBA" id="ARBA00012374"/>
    </source>
</evidence>
<dbReference type="GO" id="GO:0071555">
    <property type="term" value="P:cell wall organization"/>
    <property type="evidence" value="ECO:0007669"/>
    <property type="project" value="UniProtKB-KW"/>
</dbReference>
<feature type="transmembrane region" description="Helical" evidence="14">
    <location>
        <begin position="218"/>
        <end position="239"/>
    </location>
</feature>
<evidence type="ECO:0000313" key="15">
    <source>
        <dbReference type="EMBL" id="ADL56854.1"/>
    </source>
</evidence>
<keyword evidence="16" id="KW-1185">Reference proteome</keyword>
<evidence type="ECO:0000256" key="11">
    <source>
        <dbReference type="ARBA" id="ARBA00032707"/>
    </source>
</evidence>
<keyword evidence="10 14" id="KW-0046">Antibiotic resistance</keyword>
<dbReference type="PANTHER" id="PTHR30622">
    <property type="entry name" value="UNDECAPRENYL-DIPHOSPHATASE"/>
    <property type="match status" value="1"/>
</dbReference>
<dbReference type="eggNOG" id="COG1968">
    <property type="taxonomic scope" value="Bacteria"/>
</dbReference>
<dbReference type="GO" id="GO:0050380">
    <property type="term" value="F:undecaprenyl-diphosphatase activity"/>
    <property type="evidence" value="ECO:0007669"/>
    <property type="project" value="UniProtKB-UniRule"/>
</dbReference>
<evidence type="ECO:0000256" key="10">
    <source>
        <dbReference type="ARBA" id="ARBA00023251"/>
    </source>
</evidence>
<feature type="transmembrane region" description="Helical" evidence="14">
    <location>
        <begin position="84"/>
        <end position="102"/>
    </location>
</feature>
<reference evidence="15 16" key="1">
    <citation type="submission" date="2010-08" db="EMBL/GenBank/DDBJ databases">
        <title>Complete sequence of Gallionella capsiferriformans ES-2.</title>
        <authorList>
            <consortium name="US DOE Joint Genome Institute"/>
            <person name="Lucas S."/>
            <person name="Copeland A."/>
            <person name="Lapidus A."/>
            <person name="Cheng J.-F."/>
            <person name="Bruce D."/>
            <person name="Goodwin L."/>
            <person name="Pitluck S."/>
            <person name="Chertkov O."/>
            <person name="Davenport K.W."/>
            <person name="Detter J.C."/>
            <person name="Han C."/>
            <person name="Tapia R."/>
            <person name="Land M."/>
            <person name="Hauser L."/>
            <person name="Chang Y.-J."/>
            <person name="Jeffries C."/>
            <person name="Kyrpides N."/>
            <person name="Ivanova N."/>
            <person name="Mikhailova N."/>
            <person name="Shelobolina E.S."/>
            <person name="Picardal F."/>
            <person name="Roden E."/>
            <person name="Emerson D."/>
            <person name="Woyke T."/>
        </authorList>
    </citation>
    <scope>NUCLEOTIDE SEQUENCE [LARGE SCALE GENOMIC DNA]</scope>
    <source>
        <strain evidence="15 16">ES-2</strain>
    </source>
</reference>
<evidence type="ECO:0000256" key="5">
    <source>
        <dbReference type="ARBA" id="ARBA00022475"/>
    </source>
</evidence>
<keyword evidence="14" id="KW-0573">Peptidoglycan synthesis</keyword>
<comment type="similarity">
    <text evidence="2 14">Belongs to the UppP family.</text>
</comment>
<dbReference type="NCBIfam" id="NF001389">
    <property type="entry name" value="PRK00281.1-2"/>
    <property type="match status" value="1"/>
</dbReference>
<evidence type="ECO:0000256" key="14">
    <source>
        <dbReference type="HAMAP-Rule" id="MF_01006"/>
    </source>
</evidence>
<dbReference type="GO" id="GO:0016301">
    <property type="term" value="F:kinase activity"/>
    <property type="evidence" value="ECO:0007669"/>
    <property type="project" value="UniProtKB-KW"/>
</dbReference>
<accession>D9SE32</accession>
<dbReference type="GO" id="GO:0008360">
    <property type="term" value="P:regulation of cell shape"/>
    <property type="evidence" value="ECO:0007669"/>
    <property type="project" value="UniProtKB-KW"/>
</dbReference>
<comment type="catalytic activity">
    <reaction evidence="13 14">
        <text>di-trans,octa-cis-undecaprenyl diphosphate + H2O = di-trans,octa-cis-undecaprenyl phosphate + phosphate + H(+)</text>
        <dbReference type="Rhea" id="RHEA:28094"/>
        <dbReference type="ChEBI" id="CHEBI:15377"/>
        <dbReference type="ChEBI" id="CHEBI:15378"/>
        <dbReference type="ChEBI" id="CHEBI:43474"/>
        <dbReference type="ChEBI" id="CHEBI:58405"/>
        <dbReference type="ChEBI" id="CHEBI:60392"/>
        <dbReference type="EC" id="3.6.1.27"/>
    </reaction>
</comment>
<dbReference type="AlphaFoldDB" id="D9SE32"/>
<evidence type="ECO:0000256" key="2">
    <source>
        <dbReference type="ARBA" id="ARBA00010621"/>
    </source>
</evidence>
<evidence type="ECO:0000256" key="8">
    <source>
        <dbReference type="ARBA" id="ARBA00022989"/>
    </source>
</evidence>
<comment type="subcellular location">
    <subcellularLocation>
        <location evidence="14">Cell inner membrane</location>
        <topology evidence="14">Multi-pass membrane protein</topology>
    </subcellularLocation>
    <subcellularLocation>
        <location evidence="1">Cell membrane</location>
        <topology evidence="1">Multi-pass membrane protein</topology>
    </subcellularLocation>
</comment>
<keyword evidence="14" id="KW-0997">Cell inner membrane</keyword>
<keyword evidence="6 14" id="KW-0812">Transmembrane</keyword>
<comment type="function">
    <text evidence="14">Catalyzes the dephosphorylation of undecaprenyl diphosphate (UPP). Confers resistance to bacitracin.</text>
</comment>
<keyword evidence="7 14" id="KW-0378">Hydrolase</keyword>
<dbReference type="KEGG" id="gca:Galf_2862"/>
<dbReference type="HAMAP" id="MF_01006">
    <property type="entry name" value="Undec_diphosphatase"/>
    <property type="match status" value="1"/>
</dbReference>
<dbReference type="Proteomes" id="UP000001235">
    <property type="component" value="Chromosome"/>
</dbReference>
<dbReference type="EMBL" id="CP002159">
    <property type="protein sequence ID" value="ADL56854.1"/>
    <property type="molecule type" value="Genomic_DNA"/>
</dbReference>
<gene>
    <name evidence="14" type="primary">uppP</name>
    <name evidence="15" type="ordered locus">Galf_2862</name>
</gene>
<name>D9SE32_GALCS</name>
<comment type="miscellaneous">
    <text evidence="14">Bacitracin is thought to be involved in the inhibition of peptidoglycan synthesis by sequestering undecaprenyl diphosphate, thereby reducing the pool of lipid carrier available.</text>
</comment>
<proteinExistence type="inferred from homology"/>
<feature type="transmembrane region" description="Helical" evidence="14">
    <location>
        <begin position="108"/>
        <end position="130"/>
    </location>
</feature>
<keyword evidence="14" id="KW-0961">Cell wall biogenesis/degradation</keyword>
<feature type="transmembrane region" description="Helical" evidence="14">
    <location>
        <begin position="251"/>
        <end position="272"/>
    </location>
</feature>
<feature type="transmembrane region" description="Helical" evidence="14">
    <location>
        <begin position="46"/>
        <end position="63"/>
    </location>
</feature>
<dbReference type="PANTHER" id="PTHR30622:SF3">
    <property type="entry name" value="UNDECAPRENYL-DIPHOSPHATASE"/>
    <property type="match status" value="1"/>
</dbReference>
<keyword evidence="5 14" id="KW-1003">Cell membrane</keyword>
<evidence type="ECO:0000256" key="12">
    <source>
        <dbReference type="ARBA" id="ARBA00032932"/>
    </source>
</evidence>
<evidence type="ECO:0000256" key="4">
    <source>
        <dbReference type="ARBA" id="ARBA00021581"/>
    </source>
</evidence>
<dbReference type="GO" id="GO:0009252">
    <property type="term" value="P:peptidoglycan biosynthetic process"/>
    <property type="evidence" value="ECO:0007669"/>
    <property type="project" value="UniProtKB-KW"/>
</dbReference>
<dbReference type="NCBIfam" id="TIGR00753">
    <property type="entry name" value="undec_PP_bacA"/>
    <property type="match status" value="1"/>
</dbReference>
<dbReference type="Pfam" id="PF02673">
    <property type="entry name" value="BacA"/>
    <property type="match status" value="1"/>
</dbReference>
<dbReference type="NCBIfam" id="NF001390">
    <property type="entry name" value="PRK00281.1-4"/>
    <property type="match status" value="1"/>
</dbReference>
<dbReference type="RefSeq" id="WP_013294756.1">
    <property type="nucleotide sequence ID" value="NC_014394.1"/>
</dbReference>
<keyword evidence="8 14" id="KW-1133">Transmembrane helix</keyword>
<dbReference type="GO" id="GO:0046677">
    <property type="term" value="P:response to antibiotic"/>
    <property type="evidence" value="ECO:0007669"/>
    <property type="project" value="UniProtKB-UniRule"/>
</dbReference>
<evidence type="ECO:0000256" key="7">
    <source>
        <dbReference type="ARBA" id="ARBA00022801"/>
    </source>
</evidence>
<keyword evidence="9 14" id="KW-0472">Membrane</keyword>
<feature type="transmembrane region" description="Helical" evidence="14">
    <location>
        <begin position="188"/>
        <end position="206"/>
    </location>
</feature>
<evidence type="ECO:0000256" key="13">
    <source>
        <dbReference type="ARBA" id="ARBA00047594"/>
    </source>
</evidence>
<dbReference type="OrthoDB" id="9808289at2"/>
<sequence length="274" mass="30105">MDIILLLKAVILGVVEGLTEFLPVSSTGHLILVGDLLNFNDDRGKVFEIVIQFAAILAVCWEYRAKLQSVTTGLLQKQEAAQRFTLNLFIAFLPLAILGLLFGKAIKAHLFAPVPVALAFIIGGFIILWAEKRTHTESIGSVDEMHWRDALKMGLAQALALIPGTSRSGATIIGGLFFGLSRRAATEFSFFLAIPTLTMATLYEVVKYRDQFHADDLGIFLAGSIASFISAFIAVRGLLRYISRHDFTIFAWYRIAFGLIVLGTSYSGLVSWTV</sequence>
<dbReference type="GO" id="GO:0005886">
    <property type="term" value="C:plasma membrane"/>
    <property type="evidence" value="ECO:0007669"/>
    <property type="project" value="UniProtKB-SubCell"/>
</dbReference>
<keyword evidence="15" id="KW-0808">Transferase</keyword>
<dbReference type="STRING" id="395494.Galf_2862"/>
<organism evidence="15 16">
    <name type="scientific">Gallionella capsiferriformans (strain ES-2)</name>
    <name type="common">Gallionella ferruginea capsiferriformans (strain ES-2)</name>
    <dbReference type="NCBI Taxonomy" id="395494"/>
    <lineage>
        <taxon>Bacteria</taxon>
        <taxon>Pseudomonadati</taxon>
        <taxon>Pseudomonadota</taxon>
        <taxon>Betaproteobacteria</taxon>
        <taxon>Nitrosomonadales</taxon>
        <taxon>Gallionellaceae</taxon>
        <taxon>Gallionella</taxon>
    </lineage>
</organism>